<dbReference type="SUPFAM" id="SSF51445">
    <property type="entry name" value="(Trans)glycosidases"/>
    <property type="match status" value="1"/>
</dbReference>
<dbReference type="OrthoDB" id="3187421at2"/>
<protein>
    <recommendedName>
        <fullName evidence="3">beta-glucosidase</fullName>
        <ecNumber evidence="3">3.2.1.21</ecNumber>
    </recommendedName>
</protein>
<dbReference type="InterPro" id="IPR036962">
    <property type="entry name" value="Glyco_hydro_3_N_sf"/>
</dbReference>
<keyword evidence="10" id="KW-1185">Reference proteome</keyword>
<dbReference type="InterPro" id="IPR036881">
    <property type="entry name" value="Glyco_hydro_3_C_sf"/>
</dbReference>
<evidence type="ECO:0000256" key="5">
    <source>
        <dbReference type="ARBA" id="ARBA00022801"/>
    </source>
</evidence>
<reference evidence="9 10" key="1">
    <citation type="journal article" date="2016" name="Int. J. Syst. Evol. Microbiol.">
        <title>Agromyces aureus sp. nov., isolated from the rhizosphere of Salix caprea L. grown in a heavy-metal-contaminated soil.</title>
        <authorList>
            <person name="Corretto E."/>
            <person name="Antonielli L."/>
            <person name="Sessitsch A."/>
            <person name="Compant S."/>
            <person name="Gorfer M."/>
            <person name="Kuffner M."/>
            <person name="Brader G."/>
        </authorList>
    </citation>
    <scope>NUCLEOTIDE SEQUENCE [LARGE SCALE GENOMIC DNA]</scope>
    <source>
        <strain evidence="9 10">AR33</strain>
    </source>
</reference>
<keyword evidence="5" id="KW-0378">Hydrolase</keyword>
<dbReference type="AlphaFoldDB" id="A0A191WG29"/>
<reference evidence="10" key="2">
    <citation type="submission" date="2016-01" db="EMBL/GenBank/DDBJ databases">
        <title>Complete genome sequence of Agromyces aureus AR33T and comparison with related organisms.</title>
        <authorList>
            <person name="Corretto E."/>
            <person name="Antonielli L."/>
            <person name="Sessitsch A."/>
            <person name="Brader G."/>
        </authorList>
    </citation>
    <scope>NUCLEOTIDE SEQUENCE [LARGE SCALE GENOMIC DNA]</scope>
    <source>
        <strain evidence="10">AR33</strain>
    </source>
</reference>
<dbReference type="InterPro" id="IPR017853">
    <property type="entry name" value="GH"/>
</dbReference>
<evidence type="ECO:0000313" key="9">
    <source>
        <dbReference type="EMBL" id="ANJ27182.1"/>
    </source>
</evidence>
<organism evidence="9 10">
    <name type="scientific">Agromyces aureus</name>
    <dbReference type="NCBI Taxonomy" id="453304"/>
    <lineage>
        <taxon>Bacteria</taxon>
        <taxon>Bacillati</taxon>
        <taxon>Actinomycetota</taxon>
        <taxon>Actinomycetes</taxon>
        <taxon>Micrococcales</taxon>
        <taxon>Microbacteriaceae</taxon>
        <taxon>Agromyces</taxon>
    </lineage>
</organism>
<dbReference type="PANTHER" id="PTHR30620">
    <property type="entry name" value="PERIPLASMIC BETA-GLUCOSIDASE-RELATED"/>
    <property type="match status" value="1"/>
</dbReference>
<feature type="domain" description="Glycoside hydrolase family 3 N-terminal" evidence="7">
    <location>
        <begin position="76"/>
        <end position="377"/>
    </location>
</feature>
<keyword evidence="6" id="KW-0326">Glycosidase</keyword>
<dbReference type="InterPro" id="IPR002772">
    <property type="entry name" value="Glyco_hydro_3_C"/>
</dbReference>
<comment type="similarity">
    <text evidence="2">Belongs to the glycosyl hydrolase 3 family.</text>
</comment>
<evidence type="ECO:0000259" key="7">
    <source>
        <dbReference type="Pfam" id="PF00933"/>
    </source>
</evidence>
<name>A0A191WG29_9MICO</name>
<dbReference type="RefSeq" id="WP_067876865.1">
    <property type="nucleotide sequence ID" value="NZ_CP013979.1"/>
</dbReference>
<dbReference type="Pfam" id="PF00933">
    <property type="entry name" value="Glyco_hydro_3"/>
    <property type="match status" value="1"/>
</dbReference>
<evidence type="ECO:0000256" key="2">
    <source>
        <dbReference type="ARBA" id="ARBA00005336"/>
    </source>
</evidence>
<dbReference type="Proteomes" id="UP000078437">
    <property type="component" value="Chromosome"/>
</dbReference>
<evidence type="ECO:0000256" key="3">
    <source>
        <dbReference type="ARBA" id="ARBA00012744"/>
    </source>
</evidence>
<dbReference type="InterPro" id="IPR051915">
    <property type="entry name" value="Cellulose_Degrad_GH3"/>
</dbReference>
<dbReference type="GO" id="GO:0009251">
    <property type="term" value="P:glucan catabolic process"/>
    <property type="evidence" value="ECO:0007669"/>
    <property type="project" value="TreeGrafter"/>
</dbReference>
<comment type="catalytic activity">
    <reaction evidence="1">
        <text>Hydrolysis of terminal, non-reducing beta-D-glucosyl residues with release of beta-D-glucose.</text>
        <dbReference type="EC" id="3.2.1.21"/>
    </reaction>
</comment>
<keyword evidence="4" id="KW-0732">Signal</keyword>
<evidence type="ECO:0000256" key="1">
    <source>
        <dbReference type="ARBA" id="ARBA00000448"/>
    </source>
</evidence>
<dbReference type="STRING" id="453304.ATC03_11050"/>
<dbReference type="Gene3D" id="3.40.50.1700">
    <property type="entry name" value="Glycoside hydrolase family 3 C-terminal domain"/>
    <property type="match status" value="1"/>
</dbReference>
<evidence type="ECO:0000256" key="6">
    <source>
        <dbReference type="ARBA" id="ARBA00023295"/>
    </source>
</evidence>
<dbReference type="PRINTS" id="PR00133">
    <property type="entry name" value="GLHYDRLASE3"/>
</dbReference>
<evidence type="ECO:0000256" key="4">
    <source>
        <dbReference type="ARBA" id="ARBA00022729"/>
    </source>
</evidence>
<dbReference type="Gene3D" id="3.20.20.300">
    <property type="entry name" value="Glycoside hydrolase, family 3, N-terminal domain"/>
    <property type="match status" value="1"/>
</dbReference>
<proteinExistence type="inferred from homology"/>
<dbReference type="GO" id="GO:0008422">
    <property type="term" value="F:beta-glucosidase activity"/>
    <property type="evidence" value="ECO:0007669"/>
    <property type="project" value="UniProtKB-EC"/>
</dbReference>
<dbReference type="PANTHER" id="PTHR30620:SF16">
    <property type="entry name" value="LYSOSOMAL BETA GLUCOSIDASE"/>
    <property type="match status" value="1"/>
</dbReference>
<gene>
    <name evidence="9" type="ORF">ATC03_11050</name>
</gene>
<dbReference type="KEGG" id="agy:ATC03_11050"/>
<dbReference type="Pfam" id="PF01915">
    <property type="entry name" value="Glyco_hydro_3_C"/>
    <property type="match status" value="1"/>
</dbReference>
<evidence type="ECO:0000259" key="8">
    <source>
        <dbReference type="Pfam" id="PF01915"/>
    </source>
</evidence>
<dbReference type="EMBL" id="CP013979">
    <property type="protein sequence ID" value="ANJ27182.1"/>
    <property type="molecule type" value="Genomic_DNA"/>
</dbReference>
<feature type="domain" description="Glycoside hydrolase family 3 C-terminal" evidence="8">
    <location>
        <begin position="433"/>
        <end position="588"/>
    </location>
</feature>
<dbReference type="InterPro" id="IPR001764">
    <property type="entry name" value="Glyco_hydro_3_N"/>
</dbReference>
<dbReference type="SUPFAM" id="SSF52279">
    <property type="entry name" value="Beta-D-glucan exohydrolase, C-terminal domain"/>
    <property type="match status" value="1"/>
</dbReference>
<sequence>MPDATARFPYQDPTLAPAARARDLVSRMSIEDKAGTMFLSIVSVGPVDEPNTMFGLPSLASLAINHRLTHLYVIGDANDSREFAQWVNSAQELALRSGLGIPITFSTDPRHGFVDNPAASALSSMFSLWPESIGLAALRSPELVERFADIVRQEYVSVGLRSALHPQIDVATEPRWARAGATFGEDAGLTTELAAAYVRGLQGEKLGSSSVSAMAKHFPGGGPQKDGEDPHFTYGKEQVYPGGNFRSHLEPFIAAIDAGVASMMPYYGMPVGTEYEEVGFAFNKAIVTDLLRTQLGFDGVVCTDFGLLTDIEILGAPMPAKAWGLETKTRQERIVRLLDAGVDQFGGEMCTEELVTAVRLGRVPESRLDESVVRLLTQKIELGLFEHPLADEEQAVTIAGNDSFVAEGAAAQRASMTLLSNTERDGVPTLPTTGAVKVYAENIDISSEADWTQVDSVEDADLAVLHISAPFEPRGPGFELFFHAGSLEFTPEEQARLRGICETVPTVIDITLDRAAVLGDLVDHAAAIVADYGASDAARLDVLTGRAKPQGRLPFDLPSSMEAVRNSREDTPFDTESPTFRFGHGLRYTD</sequence>
<evidence type="ECO:0000313" key="10">
    <source>
        <dbReference type="Proteomes" id="UP000078437"/>
    </source>
</evidence>
<dbReference type="EC" id="3.2.1.21" evidence="3"/>
<accession>A0A191WG29</accession>